<name>A0A8H2XQ26_9AGAM</name>
<protein>
    <submittedName>
        <fullName evidence="1">Uncharacterized protein</fullName>
    </submittedName>
</protein>
<sequence>MADLFTTTYVAPVDKAITAMESQKVQQAEPCNFLGIEKSANGHIRANQGVWVKLLNVRDHYVEAGVNYNIIV</sequence>
<gene>
    <name evidence="1" type="ORF">RDB_LOCUS60732</name>
</gene>
<organism evidence="1 2">
    <name type="scientific">Rhizoctonia solani</name>
    <dbReference type="NCBI Taxonomy" id="456999"/>
    <lineage>
        <taxon>Eukaryota</taxon>
        <taxon>Fungi</taxon>
        <taxon>Dikarya</taxon>
        <taxon>Basidiomycota</taxon>
        <taxon>Agaricomycotina</taxon>
        <taxon>Agaricomycetes</taxon>
        <taxon>Cantharellales</taxon>
        <taxon>Ceratobasidiaceae</taxon>
        <taxon>Rhizoctonia</taxon>
    </lineage>
</organism>
<reference evidence="1" key="1">
    <citation type="submission" date="2021-01" db="EMBL/GenBank/DDBJ databases">
        <authorList>
            <person name="Kaushik A."/>
        </authorList>
    </citation>
    <scope>NUCLEOTIDE SEQUENCE</scope>
    <source>
        <strain evidence="1">AG2-2IIIB</strain>
    </source>
</reference>
<accession>A0A8H2XQ26</accession>
<dbReference type="AlphaFoldDB" id="A0A8H2XQ26"/>
<comment type="caution">
    <text evidence="1">The sequence shown here is derived from an EMBL/GenBank/DDBJ whole genome shotgun (WGS) entry which is preliminary data.</text>
</comment>
<evidence type="ECO:0000313" key="1">
    <source>
        <dbReference type="EMBL" id="CAE6427826.1"/>
    </source>
</evidence>
<dbReference type="EMBL" id="CAJMWT010001970">
    <property type="protein sequence ID" value="CAE6427826.1"/>
    <property type="molecule type" value="Genomic_DNA"/>
</dbReference>
<proteinExistence type="predicted"/>
<evidence type="ECO:0000313" key="2">
    <source>
        <dbReference type="Proteomes" id="UP000663843"/>
    </source>
</evidence>
<dbReference type="Proteomes" id="UP000663843">
    <property type="component" value="Unassembled WGS sequence"/>
</dbReference>